<proteinExistence type="predicted"/>
<protein>
    <submittedName>
        <fullName evidence="1">Uncharacterized protein</fullName>
    </submittedName>
</protein>
<organism evidence="1 2">
    <name type="scientific">Pseudomonas salomonii</name>
    <dbReference type="NCBI Taxonomy" id="191391"/>
    <lineage>
        <taxon>Bacteria</taxon>
        <taxon>Pseudomonadati</taxon>
        <taxon>Pseudomonadota</taxon>
        <taxon>Gammaproteobacteria</taxon>
        <taxon>Pseudomonadales</taxon>
        <taxon>Pseudomonadaceae</taxon>
        <taxon>Pseudomonas</taxon>
    </lineage>
</organism>
<dbReference type="EMBL" id="FNOX01000004">
    <property type="protein sequence ID" value="SDY50700.1"/>
    <property type="molecule type" value="Genomic_DNA"/>
</dbReference>
<sequence>MLDRTNNERACAEIREFEWLALSRIERNFIGLYRQLNEEDRKQLRRLTEALATVPEESVAS</sequence>
<dbReference type="AlphaFoldDB" id="A0A1H3KF76"/>
<evidence type="ECO:0000313" key="1">
    <source>
        <dbReference type="EMBL" id="SDY50700.1"/>
    </source>
</evidence>
<dbReference type="RefSeq" id="WP_069786726.1">
    <property type="nucleotide sequence ID" value="NZ_FNOX01000004.1"/>
</dbReference>
<gene>
    <name evidence="1" type="ORF">SAMN05216247_10475</name>
</gene>
<accession>A0A1H3KF76</accession>
<dbReference type="Proteomes" id="UP000182902">
    <property type="component" value="Unassembled WGS sequence"/>
</dbReference>
<name>A0A1H3KF76_9PSED</name>
<reference evidence="1 2" key="1">
    <citation type="submission" date="2016-10" db="EMBL/GenBank/DDBJ databases">
        <authorList>
            <person name="de Groot N.N."/>
        </authorList>
    </citation>
    <scope>NUCLEOTIDE SEQUENCE [LARGE SCALE GENOMIC DNA]</scope>
    <source>
        <strain evidence="1 2">ICMP 14252</strain>
    </source>
</reference>
<evidence type="ECO:0000313" key="2">
    <source>
        <dbReference type="Proteomes" id="UP000182902"/>
    </source>
</evidence>